<organism evidence="28 29">
    <name type="scientific">Hemibagrus guttatus</name>
    <dbReference type="NCBI Taxonomy" id="175788"/>
    <lineage>
        <taxon>Eukaryota</taxon>
        <taxon>Metazoa</taxon>
        <taxon>Chordata</taxon>
        <taxon>Craniata</taxon>
        <taxon>Vertebrata</taxon>
        <taxon>Euteleostomi</taxon>
        <taxon>Actinopterygii</taxon>
        <taxon>Neopterygii</taxon>
        <taxon>Teleostei</taxon>
        <taxon>Ostariophysi</taxon>
        <taxon>Siluriformes</taxon>
        <taxon>Bagridae</taxon>
        <taxon>Hemibagrus</taxon>
    </lineage>
</organism>
<comment type="catalytic activity">
    <reaction evidence="22">
        <text>phosphate(in) + H(+)(in) = phosphate(out) + H(+)(out)</text>
        <dbReference type="Rhea" id="RHEA:29939"/>
        <dbReference type="ChEBI" id="CHEBI:15378"/>
        <dbReference type="ChEBI" id="CHEBI:43474"/>
    </reaction>
    <physiologicalReaction direction="right-to-left" evidence="22">
        <dbReference type="Rhea" id="RHEA:29941"/>
    </physiologicalReaction>
</comment>
<evidence type="ECO:0000256" key="7">
    <source>
        <dbReference type="ARBA" id="ARBA00022553"/>
    </source>
</evidence>
<evidence type="ECO:0000256" key="19">
    <source>
        <dbReference type="ARBA" id="ARBA00031327"/>
    </source>
</evidence>
<keyword evidence="13" id="KW-0238">DNA-binding</keyword>
<gene>
    <name evidence="28" type="ORF">QTP70_028356</name>
</gene>
<dbReference type="SMART" id="SM00540">
    <property type="entry name" value="LEM"/>
    <property type="match status" value="1"/>
</dbReference>
<dbReference type="PROSITE" id="PS50920">
    <property type="entry name" value="SOLCAR"/>
    <property type="match status" value="3"/>
</dbReference>
<keyword evidence="16" id="KW-0539">Nucleus</keyword>
<keyword evidence="9" id="KW-0677">Repeat</keyword>
<evidence type="ECO:0000256" key="4">
    <source>
        <dbReference type="ARBA" id="ARBA00007744"/>
    </source>
</evidence>
<dbReference type="InterPro" id="IPR044677">
    <property type="entry name" value="SLC25A3/Pic2/Mir1-like"/>
</dbReference>
<dbReference type="FunFam" id="1.10.720.40:FF:000001">
    <property type="entry name" value="LEM domain containing 2, isoform CRA_a"/>
    <property type="match status" value="1"/>
</dbReference>
<keyword evidence="10" id="KW-0999">Mitochondrion inner membrane</keyword>
<dbReference type="CDD" id="cd12935">
    <property type="entry name" value="LEM_like"/>
    <property type="match status" value="1"/>
</dbReference>
<evidence type="ECO:0000256" key="21">
    <source>
        <dbReference type="ARBA" id="ARBA00045773"/>
    </source>
</evidence>
<keyword evidence="7" id="KW-0597">Phosphoprotein</keyword>
<dbReference type="EMBL" id="JAUCMX010000018">
    <property type="protein sequence ID" value="KAK3517952.1"/>
    <property type="molecule type" value="Genomic_DNA"/>
</dbReference>
<dbReference type="GO" id="GO:0005743">
    <property type="term" value="C:mitochondrial inner membrane"/>
    <property type="evidence" value="ECO:0007669"/>
    <property type="project" value="UniProtKB-SubCell"/>
</dbReference>
<dbReference type="Gene3D" id="1.50.40.10">
    <property type="entry name" value="Mitochondrial carrier domain"/>
    <property type="match status" value="2"/>
</dbReference>
<dbReference type="InterPro" id="IPR023395">
    <property type="entry name" value="MCP_dom_sf"/>
</dbReference>
<feature type="transmembrane region" description="Helical" evidence="25">
    <location>
        <begin position="820"/>
        <end position="838"/>
    </location>
</feature>
<dbReference type="GO" id="GO:1990547">
    <property type="term" value="P:mitochondrial phosphate ion transmembrane transport"/>
    <property type="evidence" value="ECO:0007669"/>
    <property type="project" value="InterPro"/>
</dbReference>
<feature type="repeat" description="Solcar" evidence="23">
    <location>
        <begin position="536"/>
        <end position="620"/>
    </location>
</feature>
<keyword evidence="11 25" id="KW-1133">Transmembrane helix</keyword>
<evidence type="ECO:0000256" key="2">
    <source>
        <dbReference type="ARBA" id="ARBA00004448"/>
    </source>
</evidence>
<evidence type="ECO:0000313" key="29">
    <source>
        <dbReference type="Proteomes" id="UP001274896"/>
    </source>
</evidence>
<sequence>MAEFLTDPSVLTKDKLKSALVANNVALPNGEQRKGVYVELYLKNLTSQNKRSGSAEAFSSDEEPPAPTASITARSGRKATRKTNRVCPEEIDVIELTNEDLKDQLLKYGVNAGPIVASTRKVYEKKLQKLLDQGPPQTTIISTSSELVQTHNSRNGSADSDQYSDKEEETTAVPELALEPEPEPVPMVERPLRSRGKTPVTTRTRSSHHKELKSVSALKRTDSPRSASTQPSRDLIHVMCRLSPSPAAQGKGSSRCLSRADSPQRPARDLPVMKSSPAVKERSGGCAAAVQSRSDGYFSPVTPVRGRDDGLEDRTPGRLIEKLSAVEQTPKTAERDVLKELFPNEVLSTPTGISATRRQPIKGAAGRPFNNTWQDSLRPRLTEHRYTTSSYTESRSAPRLSATLQSVPLSVPKTSAPPSVRAKTGRRVPVWVQLLLLAAIAGFLLFVYHTMESNQTSPHVSFCSSDWLVKSCQLRKPFLLVKMYWSGLKSLSRVNLFHSPLISLPRQQQGDEQQRRVFTAASYHEADVSCEYGSNKYYALCGFGGVLSCGLTHTVVVPLDLIKCRIQVNPAKYKSIFNGFSVTVREDGLRGLGRGWAPTFIGYSMQGLCKFGFYELFKAFYNDMLGEVSPRRAPALLLMPRDQCGIGDVSSLCLCVDLQEKAYLWRTSVYLAASASAEFFADVALAPMEACKVRIQTQPGYARTLRECAPKMYAEEGLWAFYKGVYPLWLRQIPYTMMKFACFERTVEMLYKYVVPKPRSACSKPEQLVVTFIAGYIAGVFCAVISHPADSVVSLLNKEKGSSAIQVLKRLGPQGVWKGLFARIIMIGTLTALQWFIYDSVKVYFRLPRPPPPEMPESLKRKMSLAGQ</sequence>
<keyword evidence="5" id="KW-0813">Transport</keyword>
<evidence type="ECO:0000256" key="18">
    <source>
        <dbReference type="ARBA" id="ARBA00024242"/>
    </source>
</evidence>
<dbReference type="GO" id="GO:0005315">
    <property type="term" value="F:phosphate transmembrane transporter activity"/>
    <property type="evidence" value="ECO:0007669"/>
    <property type="project" value="InterPro"/>
</dbReference>
<dbReference type="PROSITE" id="PS50955">
    <property type="entry name" value="LEM_LIKE"/>
    <property type="match status" value="1"/>
</dbReference>
<dbReference type="InterPro" id="IPR018108">
    <property type="entry name" value="MCP_transmembrane"/>
</dbReference>
<comment type="similarity">
    <text evidence="4">Belongs to the LEM family.</text>
</comment>
<evidence type="ECO:0000256" key="1">
    <source>
        <dbReference type="ARBA" id="ARBA00004123"/>
    </source>
</evidence>
<evidence type="ECO:0000256" key="22">
    <source>
        <dbReference type="ARBA" id="ARBA00049011"/>
    </source>
</evidence>
<name>A0AAE0QC96_9TELE</name>
<evidence type="ECO:0000256" key="25">
    <source>
        <dbReference type="SAM" id="Phobius"/>
    </source>
</evidence>
<evidence type="ECO:0000256" key="6">
    <source>
        <dbReference type="ARBA" id="ARBA00022481"/>
    </source>
</evidence>
<dbReference type="GO" id="GO:0005635">
    <property type="term" value="C:nuclear envelope"/>
    <property type="evidence" value="ECO:0007669"/>
    <property type="project" value="UniProtKB-ARBA"/>
</dbReference>
<evidence type="ECO:0000259" key="27">
    <source>
        <dbReference type="PROSITE" id="PS50955"/>
    </source>
</evidence>
<evidence type="ECO:0000256" key="13">
    <source>
        <dbReference type="ARBA" id="ARBA00023125"/>
    </source>
</evidence>
<dbReference type="Pfam" id="PF00153">
    <property type="entry name" value="Mito_carr"/>
    <property type="match status" value="3"/>
</dbReference>
<keyword evidence="14" id="KW-0496">Mitochondrion</keyword>
<evidence type="ECO:0000256" key="20">
    <source>
        <dbReference type="ARBA" id="ARBA00035382"/>
    </source>
</evidence>
<dbReference type="CDD" id="cd12940">
    <property type="entry name" value="LEM_LAP2_LEMD1"/>
    <property type="match status" value="1"/>
</dbReference>
<comment type="caution">
    <text evidence="28">The sequence shown here is derived from an EMBL/GenBank/DDBJ whole genome shotgun (WGS) entry which is preliminary data.</text>
</comment>
<feature type="compositionally biased region" description="Polar residues" evidence="24">
    <location>
        <begin position="145"/>
        <end position="161"/>
    </location>
</feature>
<accession>A0AAE0QC96</accession>
<feature type="region of interest" description="Disordered" evidence="24">
    <location>
        <begin position="49"/>
        <end position="84"/>
    </location>
</feature>
<dbReference type="InterPro" id="IPR011015">
    <property type="entry name" value="LEM/LEM-like_dom_sf"/>
</dbReference>
<reference evidence="28" key="1">
    <citation type="submission" date="2023-06" db="EMBL/GenBank/DDBJ databases">
        <title>Male Hemibagrus guttatus genome.</title>
        <authorList>
            <person name="Bian C."/>
        </authorList>
    </citation>
    <scope>NUCLEOTIDE SEQUENCE</scope>
    <source>
        <strain evidence="28">Male_cb2023</strain>
        <tissue evidence="28">Muscle</tissue>
    </source>
</reference>
<evidence type="ECO:0000256" key="10">
    <source>
        <dbReference type="ARBA" id="ARBA00022792"/>
    </source>
</evidence>
<dbReference type="FunFam" id="1.50.40.10:FF:000046">
    <property type="entry name" value="Phosphate carrier protein, mitochondrial"/>
    <property type="match status" value="1"/>
</dbReference>
<dbReference type="PROSITE" id="PS50954">
    <property type="entry name" value="LEM"/>
    <property type="match status" value="1"/>
</dbReference>
<protein>
    <recommendedName>
        <fullName evidence="18">Solute carrier family 25 member 3</fullName>
    </recommendedName>
    <alternativeName>
        <fullName evidence="20">Phosphate carrier protein, mitochondrial</fullName>
    </alternativeName>
    <alternativeName>
        <fullName evidence="19">Phosphate transport protein</fullName>
    </alternativeName>
</protein>
<comment type="similarity">
    <text evidence="3">Belongs to the mitochondrial carrier (TC 2.A.29) family.</text>
</comment>
<keyword evidence="8 23" id="KW-0812">Transmembrane</keyword>
<dbReference type="FunFam" id="1.10.720.40:FF:000002">
    <property type="entry name" value="Thymopoietin isoform alpha"/>
    <property type="match status" value="1"/>
</dbReference>
<comment type="subcellular location">
    <subcellularLocation>
        <location evidence="2">Mitochondrion inner membrane</location>
        <topology evidence="2">Multi-pass membrane protein</topology>
    </subcellularLocation>
    <subcellularLocation>
        <location evidence="1">Nucleus</location>
    </subcellularLocation>
</comment>
<feature type="region of interest" description="Disordered" evidence="24">
    <location>
        <begin position="145"/>
        <end position="285"/>
    </location>
</feature>
<dbReference type="SMART" id="SM01261">
    <property type="entry name" value="Thymopoietin"/>
    <property type="match status" value="1"/>
</dbReference>
<dbReference type="Gene3D" id="1.10.720.40">
    <property type="match status" value="2"/>
</dbReference>
<proteinExistence type="inferred from homology"/>
<keyword evidence="15 23" id="KW-0472">Membrane</keyword>
<evidence type="ECO:0000259" key="26">
    <source>
        <dbReference type="PROSITE" id="PS50954"/>
    </source>
</evidence>
<evidence type="ECO:0000313" key="28">
    <source>
        <dbReference type="EMBL" id="KAK3517952.1"/>
    </source>
</evidence>
<evidence type="ECO:0000256" key="17">
    <source>
        <dbReference type="ARBA" id="ARBA00024212"/>
    </source>
</evidence>
<feature type="transmembrane region" description="Helical" evidence="25">
    <location>
        <begin position="768"/>
        <end position="789"/>
    </location>
</feature>
<evidence type="ECO:0000256" key="24">
    <source>
        <dbReference type="SAM" id="MobiDB-lite"/>
    </source>
</evidence>
<feature type="compositionally biased region" description="Basic residues" evidence="24">
    <location>
        <begin position="75"/>
        <end position="84"/>
    </location>
</feature>
<evidence type="ECO:0000256" key="11">
    <source>
        <dbReference type="ARBA" id="ARBA00022989"/>
    </source>
</evidence>
<dbReference type="InterPro" id="IPR003887">
    <property type="entry name" value="LEM_dom"/>
</dbReference>
<dbReference type="GO" id="GO:0003677">
    <property type="term" value="F:DNA binding"/>
    <property type="evidence" value="ECO:0007669"/>
    <property type="project" value="UniProtKB-KW"/>
</dbReference>
<evidence type="ECO:0000256" key="12">
    <source>
        <dbReference type="ARBA" id="ARBA00022990"/>
    </source>
</evidence>
<dbReference type="AlphaFoldDB" id="A0AAE0QC96"/>
<evidence type="ECO:0000256" key="3">
    <source>
        <dbReference type="ARBA" id="ARBA00006375"/>
    </source>
</evidence>
<comment type="function">
    <text evidence="21">Inorganic ion transporter that transports phosphate or copper ions across the mitochondrial inner membrane into the matrix compartment. Mediates proton-coupled symport of phosphate ions necessary for mitochondrial oxidative phosphorylation of ADP to ATP. Transports copper ions probably in the form of anionic copper(I) complexes to maintain mitochondrial matrix copper pool and to supply copper for cytochrome C oxidase complex assembly. May also play a role in regulation of the mitochondrial permeability transition pore (mPTP).</text>
</comment>
<dbReference type="Proteomes" id="UP001274896">
    <property type="component" value="Unassembled WGS sequence"/>
</dbReference>
<comment type="subunit">
    <text evidence="17">Interacts with PPIF; the interaction is impaired by CsA.</text>
</comment>
<feature type="domain" description="LEM-like" evidence="27">
    <location>
        <begin position="5"/>
        <end position="48"/>
    </location>
</feature>
<feature type="domain" description="LEM" evidence="26">
    <location>
        <begin position="90"/>
        <end position="134"/>
    </location>
</feature>
<dbReference type="Pfam" id="PF08198">
    <property type="entry name" value="Thymopoietin"/>
    <property type="match status" value="1"/>
</dbReference>
<keyword evidence="6" id="KW-0488">Methylation</keyword>
<dbReference type="PANTHER" id="PTHR45671">
    <property type="entry name" value="SOLUTE CARRIER FAMILY 25 (MITOCHONDRIAL CARRIER PHOSPHATE CARRIER), MEMBER 3, LIKE-RELATED-RELATED"/>
    <property type="match status" value="1"/>
</dbReference>
<evidence type="ECO:0000256" key="14">
    <source>
        <dbReference type="ARBA" id="ARBA00023128"/>
    </source>
</evidence>
<dbReference type="SUPFAM" id="SSF63451">
    <property type="entry name" value="LEM domain"/>
    <property type="match status" value="2"/>
</dbReference>
<feature type="transmembrane region" description="Helical" evidence="25">
    <location>
        <begin position="430"/>
        <end position="448"/>
    </location>
</feature>
<evidence type="ECO:0000256" key="9">
    <source>
        <dbReference type="ARBA" id="ARBA00022737"/>
    </source>
</evidence>
<dbReference type="InterPro" id="IPR013146">
    <property type="entry name" value="LEM-like_dom"/>
</dbReference>
<evidence type="ECO:0000256" key="23">
    <source>
        <dbReference type="PROSITE-ProRule" id="PRU00282"/>
    </source>
</evidence>
<dbReference type="SUPFAM" id="SSF103506">
    <property type="entry name" value="Mitochondrial carrier"/>
    <property type="match status" value="1"/>
</dbReference>
<evidence type="ECO:0000256" key="5">
    <source>
        <dbReference type="ARBA" id="ARBA00022448"/>
    </source>
</evidence>
<feature type="repeat" description="Solcar" evidence="23">
    <location>
        <begin position="766"/>
        <end position="844"/>
    </location>
</feature>
<evidence type="ECO:0000256" key="16">
    <source>
        <dbReference type="ARBA" id="ARBA00023242"/>
    </source>
</evidence>
<evidence type="ECO:0000256" key="15">
    <source>
        <dbReference type="ARBA" id="ARBA00023136"/>
    </source>
</evidence>
<dbReference type="PANTHER" id="PTHR45671:SF10">
    <property type="entry name" value="SOLUTE CARRIER FAMILY 25 MEMBER 3"/>
    <property type="match status" value="1"/>
</dbReference>
<keyword evidence="29" id="KW-1185">Reference proteome</keyword>
<evidence type="ECO:0000256" key="8">
    <source>
        <dbReference type="ARBA" id="ARBA00022692"/>
    </source>
</evidence>
<keyword evidence="12" id="KW-0007">Acetylation</keyword>
<feature type="repeat" description="Solcar" evidence="23">
    <location>
        <begin position="665"/>
        <end position="749"/>
    </location>
</feature>
<dbReference type="Pfam" id="PF03020">
    <property type="entry name" value="LEM"/>
    <property type="match status" value="1"/>
</dbReference>